<feature type="region of interest" description="Disordered" evidence="1">
    <location>
        <begin position="1"/>
        <end position="61"/>
    </location>
</feature>
<reference evidence="2 3" key="1">
    <citation type="submission" date="2019-11" db="EMBL/GenBank/DDBJ databases">
        <title>Type strains purchased from KCTC, JCM and DSMZ.</title>
        <authorList>
            <person name="Lu H."/>
        </authorList>
    </citation>
    <scope>NUCLEOTIDE SEQUENCE [LARGE SCALE GENOMIC DNA]</scope>
    <source>
        <strain evidence="2 3">KCTC 42409</strain>
    </source>
</reference>
<evidence type="ECO:0000256" key="1">
    <source>
        <dbReference type="SAM" id="MobiDB-lite"/>
    </source>
</evidence>
<dbReference type="AlphaFoldDB" id="A0A6L6PTW6"/>
<organism evidence="2 3">
    <name type="scientific">Pseudoduganella ginsengisoli</name>
    <dbReference type="NCBI Taxonomy" id="1462440"/>
    <lineage>
        <taxon>Bacteria</taxon>
        <taxon>Pseudomonadati</taxon>
        <taxon>Pseudomonadota</taxon>
        <taxon>Betaproteobacteria</taxon>
        <taxon>Burkholderiales</taxon>
        <taxon>Oxalobacteraceae</taxon>
        <taxon>Telluria group</taxon>
        <taxon>Pseudoduganella</taxon>
    </lineage>
</organism>
<gene>
    <name evidence="2" type="ORF">GM668_01080</name>
</gene>
<proteinExistence type="predicted"/>
<evidence type="ECO:0000313" key="3">
    <source>
        <dbReference type="Proteomes" id="UP000484015"/>
    </source>
</evidence>
<keyword evidence="3" id="KW-1185">Reference proteome</keyword>
<dbReference type="RefSeq" id="WP_155437084.1">
    <property type="nucleotide sequence ID" value="NZ_WNLA01000001.1"/>
</dbReference>
<comment type="caution">
    <text evidence="2">The sequence shown here is derived from an EMBL/GenBank/DDBJ whole genome shotgun (WGS) entry which is preliminary data.</text>
</comment>
<name>A0A6L6PTW6_9BURK</name>
<protein>
    <submittedName>
        <fullName evidence="2">Uncharacterized protein</fullName>
    </submittedName>
</protein>
<feature type="compositionally biased region" description="Basic and acidic residues" evidence="1">
    <location>
        <begin position="36"/>
        <end position="48"/>
    </location>
</feature>
<dbReference type="EMBL" id="WNLA01000001">
    <property type="protein sequence ID" value="MTW00671.1"/>
    <property type="molecule type" value="Genomic_DNA"/>
</dbReference>
<sequence>MIDSKKPQPASTSDANRRHRTSEKADEKANGGAIGETDRHQRLPRDEDLPYSTGKQRRLDY</sequence>
<accession>A0A6L6PTW6</accession>
<evidence type="ECO:0000313" key="2">
    <source>
        <dbReference type="EMBL" id="MTW00671.1"/>
    </source>
</evidence>
<dbReference type="Proteomes" id="UP000484015">
    <property type="component" value="Unassembled WGS sequence"/>
</dbReference>